<gene>
    <name evidence="2" type="ORF">B0J12DRAFT_700447</name>
</gene>
<evidence type="ECO:0000313" key="3">
    <source>
        <dbReference type="Proteomes" id="UP000774617"/>
    </source>
</evidence>
<organism evidence="2 3">
    <name type="scientific">Macrophomina phaseolina</name>
    <dbReference type="NCBI Taxonomy" id="35725"/>
    <lineage>
        <taxon>Eukaryota</taxon>
        <taxon>Fungi</taxon>
        <taxon>Dikarya</taxon>
        <taxon>Ascomycota</taxon>
        <taxon>Pezizomycotina</taxon>
        <taxon>Dothideomycetes</taxon>
        <taxon>Dothideomycetes incertae sedis</taxon>
        <taxon>Botryosphaeriales</taxon>
        <taxon>Botryosphaeriaceae</taxon>
        <taxon>Macrophomina</taxon>
    </lineage>
</organism>
<sequence>MRHLGCAGCARSALPAACVRTEDIHRPDGPSKCLRAFLKPWGGPSPAPKRCCVLAGLLQAWPPPHLGWLIHGAEISVSRAFIRPPDCSALAARFGCAHGGAPLPAARCPLPAARPPSRPLAAALERSQRQQRLR</sequence>
<dbReference type="EMBL" id="JAGTJR010000016">
    <property type="protein sequence ID" value="KAH7047381.1"/>
    <property type="molecule type" value="Genomic_DNA"/>
</dbReference>
<keyword evidence="3" id="KW-1185">Reference proteome</keyword>
<evidence type="ECO:0000256" key="1">
    <source>
        <dbReference type="SAM" id="MobiDB-lite"/>
    </source>
</evidence>
<comment type="caution">
    <text evidence="2">The sequence shown here is derived from an EMBL/GenBank/DDBJ whole genome shotgun (WGS) entry which is preliminary data.</text>
</comment>
<evidence type="ECO:0000313" key="2">
    <source>
        <dbReference type="EMBL" id="KAH7047381.1"/>
    </source>
</evidence>
<reference evidence="2 3" key="1">
    <citation type="journal article" date="2021" name="Nat. Commun.">
        <title>Genetic determinants of endophytism in the Arabidopsis root mycobiome.</title>
        <authorList>
            <person name="Mesny F."/>
            <person name="Miyauchi S."/>
            <person name="Thiergart T."/>
            <person name="Pickel B."/>
            <person name="Atanasova L."/>
            <person name="Karlsson M."/>
            <person name="Huettel B."/>
            <person name="Barry K.W."/>
            <person name="Haridas S."/>
            <person name="Chen C."/>
            <person name="Bauer D."/>
            <person name="Andreopoulos W."/>
            <person name="Pangilinan J."/>
            <person name="LaButti K."/>
            <person name="Riley R."/>
            <person name="Lipzen A."/>
            <person name="Clum A."/>
            <person name="Drula E."/>
            <person name="Henrissat B."/>
            <person name="Kohler A."/>
            <person name="Grigoriev I.V."/>
            <person name="Martin F.M."/>
            <person name="Hacquard S."/>
        </authorList>
    </citation>
    <scope>NUCLEOTIDE SEQUENCE [LARGE SCALE GENOMIC DNA]</scope>
    <source>
        <strain evidence="2 3">MPI-SDFR-AT-0080</strain>
    </source>
</reference>
<proteinExistence type="predicted"/>
<name>A0ABQ8GA40_9PEZI</name>
<feature type="region of interest" description="Disordered" evidence="1">
    <location>
        <begin position="114"/>
        <end position="134"/>
    </location>
</feature>
<accession>A0ABQ8GA40</accession>
<dbReference type="Proteomes" id="UP000774617">
    <property type="component" value="Unassembled WGS sequence"/>
</dbReference>
<protein>
    <submittedName>
        <fullName evidence="2">Uncharacterized protein</fullName>
    </submittedName>
</protein>